<evidence type="ECO:0000256" key="1">
    <source>
        <dbReference type="ARBA" id="ARBA00004115"/>
    </source>
</evidence>
<evidence type="ECO:0000256" key="11">
    <source>
        <dbReference type="SAM" id="MobiDB-lite"/>
    </source>
</evidence>
<dbReference type="HOGENOM" id="CLU_005034_1_0_1"/>
<evidence type="ECO:0000259" key="14">
    <source>
        <dbReference type="Pfam" id="PF25293"/>
    </source>
</evidence>
<keyword evidence="8" id="KW-1133">Transmembrane helix</keyword>
<dbReference type="Gene3D" id="2.130.10.10">
    <property type="entry name" value="YVTN repeat-like/Quinoprotein amine dehydrogenase"/>
    <property type="match status" value="1"/>
</dbReference>
<evidence type="ECO:0000256" key="5">
    <source>
        <dbReference type="ARBA" id="ARBA00022692"/>
    </source>
</evidence>
<dbReference type="Pfam" id="PF07774">
    <property type="entry name" value="EMC1_C"/>
    <property type="match status" value="1"/>
</dbReference>
<dbReference type="InterPro" id="IPR011678">
    <property type="entry name" value="EMC1_C"/>
</dbReference>
<dbReference type="PANTHER" id="PTHR21573">
    <property type="entry name" value="ER MEMBRANE PROTEIN COMPLEX SUBUNIT 1"/>
    <property type="match status" value="1"/>
</dbReference>
<keyword evidence="7" id="KW-0256">Endoplasmic reticulum</keyword>
<dbReference type="AlphaFoldDB" id="A0A0C9ZKB0"/>
<keyword evidence="10" id="KW-0325">Glycoprotein</keyword>
<feature type="domain" description="EMC1 first beta-propeller" evidence="14">
    <location>
        <begin position="18"/>
        <end position="444"/>
    </location>
</feature>
<evidence type="ECO:0000259" key="13">
    <source>
        <dbReference type="Pfam" id="PF07774"/>
    </source>
</evidence>
<evidence type="ECO:0000256" key="12">
    <source>
        <dbReference type="SAM" id="SignalP"/>
    </source>
</evidence>
<reference evidence="16" key="2">
    <citation type="submission" date="2015-01" db="EMBL/GenBank/DDBJ databases">
        <title>Evolutionary Origins and Diversification of the Mycorrhizal Mutualists.</title>
        <authorList>
            <consortium name="DOE Joint Genome Institute"/>
            <consortium name="Mycorrhizal Genomics Consortium"/>
            <person name="Kohler A."/>
            <person name="Kuo A."/>
            <person name="Nagy L.G."/>
            <person name="Floudas D."/>
            <person name="Copeland A."/>
            <person name="Barry K.W."/>
            <person name="Cichocki N."/>
            <person name="Veneault-Fourrey C."/>
            <person name="LaButti K."/>
            <person name="Lindquist E.A."/>
            <person name="Lipzen A."/>
            <person name="Lundell T."/>
            <person name="Morin E."/>
            <person name="Murat C."/>
            <person name="Riley R."/>
            <person name="Ohm R."/>
            <person name="Sun H."/>
            <person name="Tunlid A."/>
            <person name="Henrissat B."/>
            <person name="Grigoriev I.V."/>
            <person name="Hibbett D.S."/>
            <person name="Martin F."/>
        </authorList>
    </citation>
    <scope>NUCLEOTIDE SEQUENCE [LARGE SCALE GENOMIC DNA]</scope>
    <source>
        <strain evidence="16">441</strain>
    </source>
</reference>
<protein>
    <recommendedName>
        <fullName evidence="4">ER membrane protein complex subunit 1</fullName>
    </recommendedName>
</protein>
<dbReference type="SUPFAM" id="SSF50998">
    <property type="entry name" value="Quinoprotein alcohol dehydrogenase-like"/>
    <property type="match status" value="1"/>
</dbReference>
<evidence type="ECO:0000256" key="3">
    <source>
        <dbReference type="ARBA" id="ARBA00011276"/>
    </source>
</evidence>
<dbReference type="PANTHER" id="PTHR21573:SF0">
    <property type="entry name" value="ER MEMBRANE PROTEIN COMPLEX SUBUNIT 1"/>
    <property type="match status" value="1"/>
</dbReference>
<comment type="similarity">
    <text evidence="2">Belongs to the EMC1 family.</text>
</comment>
<dbReference type="OrthoDB" id="28092at2759"/>
<feature type="chain" id="PRO_5002207143" description="ER membrane protein complex subunit 1" evidence="12">
    <location>
        <begin position="19"/>
        <end position="1064"/>
    </location>
</feature>
<organism evidence="15 16">
    <name type="scientific">Pisolithus microcarpus 441</name>
    <dbReference type="NCBI Taxonomy" id="765257"/>
    <lineage>
        <taxon>Eukaryota</taxon>
        <taxon>Fungi</taxon>
        <taxon>Dikarya</taxon>
        <taxon>Basidiomycota</taxon>
        <taxon>Agaricomycotina</taxon>
        <taxon>Agaricomycetes</taxon>
        <taxon>Agaricomycetidae</taxon>
        <taxon>Boletales</taxon>
        <taxon>Sclerodermatineae</taxon>
        <taxon>Pisolithaceae</taxon>
        <taxon>Pisolithus</taxon>
    </lineage>
</organism>
<evidence type="ECO:0000256" key="8">
    <source>
        <dbReference type="ARBA" id="ARBA00022989"/>
    </source>
</evidence>
<dbReference type="GO" id="GO:0034975">
    <property type="term" value="P:protein folding in endoplasmic reticulum"/>
    <property type="evidence" value="ECO:0007669"/>
    <property type="project" value="TreeGrafter"/>
</dbReference>
<evidence type="ECO:0000256" key="9">
    <source>
        <dbReference type="ARBA" id="ARBA00023136"/>
    </source>
</evidence>
<accession>A0A0C9ZKB0</accession>
<dbReference type="InterPro" id="IPR058545">
    <property type="entry name" value="Beta-prop_EMC1_1st"/>
</dbReference>
<dbReference type="InterPro" id="IPR011047">
    <property type="entry name" value="Quinoprotein_ADH-like_sf"/>
</dbReference>
<comment type="subcellular location">
    <subcellularLocation>
        <location evidence="1">Endoplasmic reticulum membrane</location>
        <topology evidence="1">Single-pass type I membrane protein</topology>
    </subcellularLocation>
</comment>
<dbReference type="SMART" id="SM00564">
    <property type="entry name" value="PQQ"/>
    <property type="match status" value="3"/>
</dbReference>
<keyword evidence="5" id="KW-0812">Transmembrane</keyword>
<feature type="signal peptide" evidence="12">
    <location>
        <begin position="1"/>
        <end position="18"/>
    </location>
</feature>
<dbReference type="InterPro" id="IPR015943">
    <property type="entry name" value="WD40/YVTN_repeat-like_dom_sf"/>
</dbReference>
<reference evidence="15 16" key="1">
    <citation type="submission" date="2014-04" db="EMBL/GenBank/DDBJ databases">
        <authorList>
            <consortium name="DOE Joint Genome Institute"/>
            <person name="Kuo A."/>
            <person name="Kohler A."/>
            <person name="Costa M.D."/>
            <person name="Nagy L.G."/>
            <person name="Floudas D."/>
            <person name="Copeland A."/>
            <person name="Barry K.W."/>
            <person name="Cichocki N."/>
            <person name="Veneault-Fourrey C."/>
            <person name="LaButti K."/>
            <person name="Lindquist E.A."/>
            <person name="Lipzen A."/>
            <person name="Lundell T."/>
            <person name="Morin E."/>
            <person name="Murat C."/>
            <person name="Sun H."/>
            <person name="Tunlid A."/>
            <person name="Henrissat B."/>
            <person name="Grigoriev I.V."/>
            <person name="Hibbett D.S."/>
            <person name="Martin F."/>
            <person name="Nordberg H.P."/>
            <person name="Cantor M.N."/>
            <person name="Hua S.X."/>
        </authorList>
    </citation>
    <scope>NUCLEOTIDE SEQUENCE [LARGE SCALE GENOMIC DNA]</scope>
    <source>
        <strain evidence="15 16">441</strain>
    </source>
</reference>
<comment type="subunit">
    <text evidence="3">Component of the ER membrane protein complex (EMC).</text>
</comment>
<gene>
    <name evidence="15" type="ORF">PISMIDRAFT_637272</name>
</gene>
<evidence type="ECO:0000256" key="2">
    <source>
        <dbReference type="ARBA" id="ARBA00007904"/>
    </source>
</evidence>
<dbReference type="EMBL" id="KN833702">
    <property type="protein sequence ID" value="KIK26394.1"/>
    <property type="molecule type" value="Genomic_DNA"/>
</dbReference>
<dbReference type="InterPro" id="IPR018391">
    <property type="entry name" value="PQQ_b-propeller_rpt"/>
</dbReference>
<evidence type="ECO:0000256" key="7">
    <source>
        <dbReference type="ARBA" id="ARBA00022824"/>
    </source>
</evidence>
<evidence type="ECO:0000256" key="6">
    <source>
        <dbReference type="ARBA" id="ARBA00022729"/>
    </source>
</evidence>
<name>A0A0C9ZKB0_9AGAM</name>
<evidence type="ECO:0000313" key="16">
    <source>
        <dbReference type="Proteomes" id="UP000054018"/>
    </source>
</evidence>
<evidence type="ECO:0000256" key="10">
    <source>
        <dbReference type="ARBA" id="ARBA00023180"/>
    </source>
</evidence>
<feature type="domain" description="ER membrane protein complex subunit 1 C-terminal" evidence="13">
    <location>
        <begin position="845"/>
        <end position="1061"/>
    </location>
</feature>
<feature type="region of interest" description="Disordered" evidence="11">
    <location>
        <begin position="621"/>
        <end position="642"/>
    </location>
</feature>
<dbReference type="Proteomes" id="UP000054018">
    <property type="component" value="Unassembled WGS sequence"/>
</dbReference>
<evidence type="ECO:0000256" key="4">
    <source>
        <dbReference type="ARBA" id="ARBA00020824"/>
    </source>
</evidence>
<proteinExistence type="inferred from homology"/>
<dbReference type="STRING" id="765257.A0A0C9ZKB0"/>
<evidence type="ECO:0000313" key="15">
    <source>
        <dbReference type="EMBL" id="KIK26394.1"/>
    </source>
</evidence>
<dbReference type="Pfam" id="PF25293">
    <property type="entry name" value="Beta-prop_EMC1_N"/>
    <property type="match status" value="1"/>
</dbReference>
<keyword evidence="16" id="KW-1185">Reference proteome</keyword>
<dbReference type="InterPro" id="IPR026895">
    <property type="entry name" value="EMC1"/>
</dbReference>
<sequence length="1064" mass="115191">MLPSLLVASLSLATAGWALHESDVGVVDWHTRLVGVPLQNTFHGDLILTATTSNVFAALNATDGSIAWRSIHDDDDPVAAFDVYNHSNVALLSGPGGSTLRTYDTSTGHLLLERRLHNPAHARRHEIQHVAITTGPGSVEGSTTLFALTNGDTVSRIDSRSGEVVWTWSSPDEGSLVVYSHIRTTPDAVYAVGFAKSKAAYTLHVTTLSIANGSTIASVNIPANLAKDRPSFVLLEAPTSSLAAPGPCLTWLESTSIRAAVLTPGLRGQVQILPGVNYTRIQDIGLAGAGQLIAFTQDGSAHVMRYDGESLRPMWEFTDVAPSQTHTESYFAGSLSEDGEPRIASVYWSHANHKAIHQTFTPRLAEGKGQVTGYTFPFRTHEHGVIRHVGSVSLYLASPLTPFTKVTFDGRSSHTHETTRLLLTTSTGTLQLWKHDVLQWSREEALSTIRVATFVPLPPSSASSSLSAGSTVGQGISGTVLTCIRRFSESILQHLRTYAVGPIIHEDGSTRSSGAPSALYSDQFGFRQVIVAATTEGVLYGLDSSDGRVIWRRLFGLGWASDRVGGRVLPVKMYVLPAKVGRVSDDGSKEETLKQTVVVVTQRRAHNSLVDTVVFEVDPLTGDDVPPLEDGESDASRSRYGPLEGKDVIQGPMIESFVLPDGQGTVAMLDEFLQVQLYPDTPATRASLANLAPSLHLVLPTRTSSTPSPGRGSDNDVSTRAQLVGHRLTFNDNVSTVHVAYPTWRIMLGPGETIRETIRNGKDAGQELSVGKVLGDRRTLYKYLNKHLRVVLTEAKGIGAQTGLESSGTMCGLYVLDSVKGTVLYRARLPAPEGRCDDVRAAFVDHWLVYSYFEDGTSAGGDGTKGWRIVSVEMYEGKKPDDVTRSFELSSYSNATTDITTYEQAYLIPYGVTALSTTSTRLGVTLKNLIVASRRRAVHSVPRRLLDPRRPLGKVSPSEAEEGLVTYDAVLPDDARLTLSHNYEVANIRQIMNAPSRLESTSLVLAIGLDLFLTRVSPSGTFDVLSENFNKAQLVLTIGGLALAIGLARPVVRRRQLRGRWYSA</sequence>
<dbReference type="GO" id="GO:0072546">
    <property type="term" value="C:EMC complex"/>
    <property type="evidence" value="ECO:0007669"/>
    <property type="project" value="InterPro"/>
</dbReference>
<keyword evidence="6 12" id="KW-0732">Signal</keyword>
<keyword evidence="9" id="KW-0472">Membrane</keyword>